<organism evidence="1 2">
    <name type="scientific">Flavobacterium beibuense F44-8</name>
    <dbReference type="NCBI Taxonomy" id="1406840"/>
    <lineage>
        <taxon>Bacteria</taxon>
        <taxon>Pseudomonadati</taxon>
        <taxon>Bacteroidota</taxon>
        <taxon>Flavobacteriia</taxon>
        <taxon>Flavobacteriales</taxon>
        <taxon>Flavobacteriaceae</taxon>
        <taxon>Flavobacterium</taxon>
    </lineage>
</organism>
<protein>
    <submittedName>
        <fullName evidence="1">Uncharacterized protein</fullName>
    </submittedName>
</protein>
<comment type="caution">
    <text evidence="1">The sequence shown here is derived from an EMBL/GenBank/DDBJ whole genome shotgun (WGS) entry which is preliminary data.</text>
</comment>
<dbReference type="EMBL" id="JRLV01000005">
    <property type="protein sequence ID" value="KGO82485.1"/>
    <property type="molecule type" value="Genomic_DNA"/>
</dbReference>
<evidence type="ECO:0000313" key="1">
    <source>
        <dbReference type="EMBL" id="KGO82485.1"/>
    </source>
</evidence>
<sequence>MLISVGFFVWVKCIFVNMKRILLFLSIVSFFASCKKSEQIPAVTTVQESVTDSLPNVVQDNQKDTLVNQNHSGVLVLNEVATFVGKMEQQGWISDTVRLKKLHQYKYLNTDSIHYINNYPFYKIVLDDARINDGINDEGYAFMRKAKSIVDYFYYNKVKGNFIADGIIEQWEFKDNEEAKQALDIIRDNGNNIYFNTNHFACRIKNYVIIFHTRAMSFSYDQKNIFRQFTEDNKIKEADLYNGPYRM</sequence>
<evidence type="ECO:0000313" key="2">
    <source>
        <dbReference type="Proteomes" id="UP000030129"/>
    </source>
</evidence>
<reference evidence="1 2" key="1">
    <citation type="submission" date="2013-09" db="EMBL/GenBank/DDBJ databases">
        <authorList>
            <person name="Zeng Z."/>
            <person name="Chen C."/>
        </authorList>
    </citation>
    <scope>NUCLEOTIDE SEQUENCE [LARGE SCALE GENOMIC DNA]</scope>
    <source>
        <strain evidence="1 2">F44-8</strain>
    </source>
</reference>
<name>A0A0A2M2A9_9FLAO</name>
<dbReference type="STRING" id="1406840.Q763_05130"/>
<dbReference type="AlphaFoldDB" id="A0A0A2M2A9"/>
<gene>
    <name evidence="1" type="ORF">Q763_05130</name>
</gene>
<keyword evidence="2" id="KW-1185">Reference proteome</keyword>
<dbReference type="Proteomes" id="UP000030129">
    <property type="component" value="Unassembled WGS sequence"/>
</dbReference>
<accession>A0A0A2M2A9</accession>
<proteinExistence type="predicted"/>